<keyword evidence="4 6" id="KW-0564">Palmitate</keyword>
<comment type="caution">
    <text evidence="9">The sequence shown here is derived from an EMBL/GenBank/DDBJ whole genome shotgun (WGS) entry which is preliminary data.</text>
</comment>
<keyword evidence="10" id="KW-1185">Reference proteome</keyword>
<evidence type="ECO:0000256" key="3">
    <source>
        <dbReference type="ARBA" id="ARBA00023136"/>
    </source>
</evidence>
<organism evidence="9 10">
    <name type="scientific">Nocardia fluminea</name>
    <dbReference type="NCBI Taxonomy" id="134984"/>
    <lineage>
        <taxon>Bacteria</taxon>
        <taxon>Bacillati</taxon>
        <taxon>Actinomycetota</taxon>
        <taxon>Actinomycetes</taxon>
        <taxon>Mycobacteriales</taxon>
        <taxon>Nocardiaceae</taxon>
        <taxon>Nocardia</taxon>
    </lineage>
</organism>
<keyword evidence="5 6" id="KW-0449">Lipoprotein</keyword>
<comment type="subcellular location">
    <subcellularLocation>
        <location evidence="6">Cell membrane</location>
        <topology evidence="6">Lipid-anchor</topology>
    </subcellularLocation>
</comment>
<evidence type="ECO:0000313" key="10">
    <source>
        <dbReference type="Proteomes" id="UP000233766"/>
    </source>
</evidence>
<evidence type="ECO:0000256" key="5">
    <source>
        <dbReference type="ARBA" id="ARBA00023288"/>
    </source>
</evidence>
<evidence type="ECO:0000256" key="2">
    <source>
        <dbReference type="ARBA" id="ARBA00022729"/>
    </source>
</evidence>
<dbReference type="Pfam" id="PF10647">
    <property type="entry name" value="Gmad1"/>
    <property type="match status" value="1"/>
</dbReference>
<dbReference type="NCBIfam" id="NF010141">
    <property type="entry name" value="PRK13616.1"/>
    <property type="match status" value="1"/>
</dbReference>
<dbReference type="InterPro" id="IPR018910">
    <property type="entry name" value="LpqB_C"/>
</dbReference>
<keyword evidence="1 6" id="KW-1003">Cell membrane</keyword>
<dbReference type="OrthoDB" id="3226781at2"/>
<keyword evidence="2 6" id="KW-0732">Signal</keyword>
<dbReference type="InterPro" id="IPR023959">
    <property type="entry name" value="LpqB"/>
</dbReference>
<dbReference type="AlphaFoldDB" id="A0A2N3VEI1"/>
<dbReference type="InterPro" id="IPR019606">
    <property type="entry name" value="GerMN"/>
</dbReference>
<keyword evidence="3 6" id="KW-0472">Membrane</keyword>
<feature type="region of interest" description="Disordered" evidence="7">
    <location>
        <begin position="41"/>
        <end position="61"/>
    </location>
</feature>
<evidence type="ECO:0000256" key="1">
    <source>
        <dbReference type="ARBA" id="ARBA00022475"/>
    </source>
</evidence>
<dbReference type="Pfam" id="PF10646">
    <property type="entry name" value="Germane"/>
    <property type="match status" value="1"/>
</dbReference>
<proteinExistence type="inferred from homology"/>
<protein>
    <recommendedName>
        <fullName evidence="6">Lipoprotein LpqB</fullName>
    </recommendedName>
</protein>
<gene>
    <name evidence="6" type="primary">lpqB</name>
    <name evidence="9" type="ORF">ATK86_4443</name>
</gene>
<sequence>MTSARGDRRDRHGAALVAAVLAGLMVLTGCASLPESSAPQALGTINRAPTSEGPTPPISGRDPDLLLGDFLTASADPTNRHAAARQYMAPETAGSWNDEASTTIVDDRPDTLRESRSGDKASYVLRARKVGELARDGGYRATEGTLENKIEMSKIDGEWRITELPPGVVMDNDAFVKSYHRYVLHYIDPGNSLLVPDPRWISVPRAQLTERLIGMLAEGPQSTIAPVVRNQLAQPVTLRGPITKANNEPGDVGVGIGGVRIDFAGLGGLGQRDRELLAAQVVLTLAGADILGPYVLLADGKPLDEKYAANGWSVADVDQYSASAPGQNRIGLHALRNGTLVQVTPDGIITPSGSFGEATNLQSVGISADGQFVAAVADSGKPLPEPARTLLIGNYGAKAFAVAEGASIARPSWTSDGGAVWTVIDGDRVIRAVTDRATGNVSTEDVDLTALFEGTGTPRPPISEVVISRTGVRAALIADGKVYVAVVERRPDGKYALTSPLPVALGLSSRAVSLSWVTGDTIMVAREGNVDPVFTVSIDGSQFSAVTSQNLTPPVRVVTAAPATQYVADSRAVLQLQTADPTRNDRFWREVPGLTGEQVVPVLPS</sequence>
<comment type="similarity">
    <text evidence="6">Belongs to the LpqB lipoprotein family.</text>
</comment>
<name>A0A2N3VEI1_9NOCA</name>
<dbReference type="PROSITE" id="PS51257">
    <property type="entry name" value="PROKAR_LIPOPROTEIN"/>
    <property type="match status" value="1"/>
</dbReference>
<evidence type="ECO:0000259" key="8">
    <source>
        <dbReference type="SMART" id="SM00909"/>
    </source>
</evidence>
<dbReference type="EMBL" id="PJMW01000002">
    <property type="protein sequence ID" value="PKV80027.1"/>
    <property type="molecule type" value="Genomic_DNA"/>
</dbReference>
<evidence type="ECO:0000256" key="7">
    <source>
        <dbReference type="SAM" id="MobiDB-lite"/>
    </source>
</evidence>
<dbReference type="GO" id="GO:0005886">
    <property type="term" value="C:plasma membrane"/>
    <property type="evidence" value="ECO:0007669"/>
    <property type="project" value="UniProtKB-SubCell"/>
</dbReference>
<dbReference type="Proteomes" id="UP000233766">
    <property type="component" value="Unassembled WGS sequence"/>
</dbReference>
<evidence type="ECO:0000256" key="6">
    <source>
        <dbReference type="HAMAP-Rule" id="MF_01373"/>
    </source>
</evidence>
<reference evidence="9 10" key="1">
    <citation type="submission" date="2017-12" db="EMBL/GenBank/DDBJ databases">
        <title>Sequencing the genomes of 1000 Actinobacteria strains.</title>
        <authorList>
            <person name="Klenk H.-P."/>
        </authorList>
    </citation>
    <scope>NUCLEOTIDE SEQUENCE [LARGE SCALE GENOMIC DNA]</scope>
    <source>
        <strain evidence="9 10">DSM 44489</strain>
    </source>
</reference>
<dbReference type="InterPro" id="IPR059026">
    <property type="entry name" value="LpqB_N"/>
</dbReference>
<accession>A0A2N3VEI1</accession>
<dbReference type="Pfam" id="PF25976">
    <property type="entry name" value="LpqB_N"/>
    <property type="match status" value="1"/>
</dbReference>
<dbReference type="SMART" id="SM00909">
    <property type="entry name" value="Germane"/>
    <property type="match status" value="1"/>
</dbReference>
<dbReference type="SUPFAM" id="SSF82171">
    <property type="entry name" value="DPP6 N-terminal domain-like"/>
    <property type="match status" value="1"/>
</dbReference>
<feature type="domain" description="GerMN" evidence="8">
    <location>
        <begin position="209"/>
        <end position="307"/>
    </location>
</feature>
<dbReference type="RefSeq" id="WP_101466045.1">
    <property type="nucleotide sequence ID" value="NZ_PJMW01000002.1"/>
</dbReference>
<evidence type="ECO:0000256" key="4">
    <source>
        <dbReference type="ARBA" id="ARBA00023139"/>
    </source>
</evidence>
<dbReference type="HAMAP" id="MF_01373">
    <property type="entry name" value="LpqB_lipoprot"/>
    <property type="match status" value="1"/>
</dbReference>
<evidence type="ECO:0000313" key="9">
    <source>
        <dbReference type="EMBL" id="PKV80027.1"/>
    </source>
</evidence>